<reference evidence="1 2" key="1">
    <citation type="submission" date="2019-12" db="EMBL/GenBank/DDBJ databases">
        <title>Hymenobacter sp. HMF4947 Genome sequencing and assembly.</title>
        <authorList>
            <person name="Kang H."/>
            <person name="Cha I."/>
            <person name="Kim H."/>
            <person name="Joh K."/>
        </authorList>
    </citation>
    <scope>NUCLEOTIDE SEQUENCE [LARGE SCALE GENOMIC DNA]</scope>
    <source>
        <strain evidence="1 2">HMF4947</strain>
    </source>
</reference>
<keyword evidence="2" id="KW-1185">Reference proteome</keyword>
<gene>
    <name evidence="1" type="ORF">GO988_23645</name>
</gene>
<name>A0A7K1TLV7_9BACT</name>
<dbReference type="RefSeq" id="WP_157570111.1">
    <property type="nucleotide sequence ID" value="NZ_WQKZ01000023.1"/>
</dbReference>
<dbReference type="Proteomes" id="UP000441336">
    <property type="component" value="Unassembled WGS sequence"/>
</dbReference>
<protein>
    <recommendedName>
        <fullName evidence="3">Phage major capsid protein</fullName>
    </recommendedName>
</protein>
<sequence length="331" mass="36560">MIDFTGLPTKLQGYSTRDADKLLSQILILNQSYLQYMQLLVDVQDEQALTQMYVDSVIQPGNRDSFTPKGTVKFKNRIGKVRACKIDFKLTPTQITAMWKGYLGRIAKSKRGEIYDVPFQQYIMDMLANKGKEEIHLQAVFKGVYRPDVNTANRVFDGILPLLSDAGIVPAANIFVSQPITQSNAIDQMEGLAGIVPSHLVNTDLVLLCEPTMARFYNLDYRSTFGANTNNTGGFEHKTLDGTNITIIPEPGLADTGGMMITPRENLVWLTGQLNKPNAFEVEKSERNIKIMADFEASADLAVAELVWTTDRTLAKGVALRAAAAAEASTD</sequence>
<organism evidence="1 2">
    <name type="scientific">Hymenobacter ginkgonis</name>
    <dbReference type="NCBI Taxonomy" id="2682976"/>
    <lineage>
        <taxon>Bacteria</taxon>
        <taxon>Pseudomonadati</taxon>
        <taxon>Bacteroidota</taxon>
        <taxon>Cytophagia</taxon>
        <taxon>Cytophagales</taxon>
        <taxon>Hymenobacteraceae</taxon>
        <taxon>Hymenobacter</taxon>
    </lineage>
</organism>
<evidence type="ECO:0008006" key="3">
    <source>
        <dbReference type="Google" id="ProtNLM"/>
    </source>
</evidence>
<accession>A0A7K1TLV7</accession>
<evidence type="ECO:0000313" key="2">
    <source>
        <dbReference type="Proteomes" id="UP000441336"/>
    </source>
</evidence>
<dbReference type="EMBL" id="WQKZ01000023">
    <property type="protein sequence ID" value="MVN79336.1"/>
    <property type="molecule type" value="Genomic_DNA"/>
</dbReference>
<evidence type="ECO:0000313" key="1">
    <source>
        <dbReference type="EMBL" id="MVN79336.1"/>
    </source>
</evidence>
<comment type="caution">
    <text evidence="1">The sequence shown here is derived from an EMBL/GenBank/DDBJ whole genome shotgun (WGS) entry which is preliminary data.</text>
</comment>
<proteinExistence type="predicted"/>
<dbReference type="AlphaFoldDB" id="A0A7K1TLV7"/>